<dbReference type="CDD" id="cd05233">
    <property type="entry name" value="SDR_c"/>
    <property type="match status" value="1"/>
</dbReference>
<proteinExistence type="inferred from homology"/>
<dbReference type="PRINTS" id="PR00081">
    <property type="entry name" value="GDHRDH"/>
</dbReference>
<dbReference type="InterPro" id="IPR036291">
    <property type="entry name" value="NAD(P)-bd_dom_sf"/>
</dbReference>
<keyword evidence="2" id="KW-0521">NADP</keyword>
<feature type="domain" description="Ketoreductase" evidence="5">
    <location>
        <begin position="8"/>
        <end position="181"/>
    </location>
</feature>
<evidence type="ECO:0000313" key="6">
    <source>
        <dbReference type="EMBL" id="HGU33479.1"/>
    </source>
</evidence>
<organism evidence="6">
    <name type="scientific">Desulfatirhabdium butyrativorans</name>
    <dbReference type="NCBI Taxonomy" id="340467"/>
    <lineage>
        <taxon>Bacteria</taxon>
        <taxon>Pseudomonadati</taxon>
        <taxon>Thermodesulfobacteriota</taxon>
        <taxon>Desulfobacteria</taxon>
        <taxon>Desulfobacterales</taxon>
        <taxon>Desulfatirhabdiaceae</taxon>
        <taxon>Desulfatirhabdium</taxon>
    </lineage>
</organism>
<evidence type="ECO:0000259" key="5">
    <source>
        <dbReference type="SMART" id="SM00822"/>
    </source>
</evidence>
<dbReference type="InterPro" id="IPR020904">
    <property type="entry name" value="Sc_DH/Rdtase_CS"/>
</dbReference>
<name>A0A7C4RT79_9BACT</name>
<keyword evidence="3" id="KW-0560">Oxidoreductase</keyword>
<comment type="caution">
    <text evidence="6">The sequence shown here is derived from an EMBL/GenBank/DDBJ whole genome shotgun (WGS) entry which is preliminary data.</text>
</comment>
<dbReference type="PANTHER" id="PTHR43391">
    <property type="entry name" value="RETINOL DEHYDROGENASE-RELATED"/>
    <property type="match status" value="1"/>
</dbReference>
<protein>
    <submittedName>
        <fullName evidence="6">SDR family oxidoreductase</fullName>
    </submittedName>
</protein>
<dbReference type="PRINTS" id="PR00080">
    <property type="entry name" value="SDRFAMILY"/>
</dbReference>
<sequence>MKAYYENKVAVVTGGASGIGLALCEMLLSLGAKAVVLADLNAEKLKTESDRLEALYPGKVLGIHTDVTKKESVFSMIQEAAAFGSGQIHFLFNNAGIGFFKPFDDTTDEEWTFGFDVNFYGALYGIRAVLPIMRAQGGGHIANTASGIAFVPLAYQSMYSATKAALLGLTGSLRYEFWDENIRFSTVIPGTVATPIWGEAGAPESAITPEASAHGILKGLAENERIVIVTKPDLDGAINAYRPDVAKGMDEYLLNVARQRKSGKMVV</sequence>
<dbReference type="Gene3D" id="3.40.50.720">
    <property type="entry name" value="NAD(P)-binding Rossmann-like Domain"/>
    <property type="match status" value="1"/>
</dbReference>
<comment type="similarity">
    <text evidence="1 4">Belongs to the short-chain dehydrogenases/reductases (SDR) family.</text>
</comment>
<evidence type="ECO:0000256" key="1">
    <source>
        <dbReference type="ARBA" id="ARBA00006484"/>
    </source>
</evidence>
<reference evidence="6" key="1">
    <citation type="journal article" date="2020" name="mSystems">
        <title>Genome- and Community-Level Interaction Insights into Carbon Utilization and Element Cycling Functions of Hydrothermarchaeota in Hydrothermal Sediment.</title>
        <authorList>
            <person name="Zhou Z."/>
            <person name="Liu Y."/>
            <person name="Xu W."/>
            <person name="Pan J."/>
            <person name="Luo Z.H."/>
            <person name="Li M."/>
        </authorList>
    </citation>
    <scope>NUCLEOTIDE SEQUENCE [LARGE SCALE GENOMIC DNA]</scope>
    <source>
        <strain evidence="6">SpSt-477</strain>
    </source>
</reference>
<dbReference type="Pfam" id="PF00106">
    <property type="entry name" value="adh_short"/>
    <property type="match status" value="1"/>
</dbReference>
<dbReference type="PROSITE" id="PS00061">
    <property type="entry name" value="ADH_SHORT"/>
    <property type="match status" value="1"/>
</dbReference>
<dbReference type="SMART" id="SM00822">
    <property type="entry name" value="PKS_KR"/>
    <property type="match status" value="1"/>
</dbReference>
<dbReference type="GO" id="GO:0016491">
    <property type="term" value="F:oxidoreductase activity"/>
    <property type="evidence" value="ECO:0007669"/>
    <property type="project" value="UniProtKB-KW"/>
</dbReference>
<evidence type="ECO:0000256" key="4">
    <source>
        <dbReference type="RuleBase" id="RU000363"/>
    </source>
</evidence>
<dbReference type="PANTHER" id="PTHR43391:SF14">
    <property type="entry name" value="DEHYDROGENASE_REDUCTASE SDR FAMILY PROTEIN 7-LIKE"/>
    <property type="match status" value="1"/>
</dbReference>
<dbReference type="EMBL" id="DSUH01000266">
    <property type="protein sequence ID" value="HGU33479.1"/>
    <property type="molecule type" value="Genomic_DNA"/>
</dbReference>
<dbReference type="AlphaFoldDB" id="A0A7C4RT79"/>
<evidence type="ECO:0000256" key="2">
    <source>
        <dbReference type="ARBA" id="ARBA00022857"/>
    </source>
</evidence>
<dbReference type="SUPFAM" id="SSF51735">
    <property type="entry name" value="NAD(P)-binding Rossmann-fold domains"/>
    <property type="match status" value="1"/>
</dbReference>
<accession>A0A7C4RT79</accession>
<gene>
    <name evidence="6" type="ORF">ENS29_11550</name>
</gene>
<evidence type="ECO:0000256" key="3">
    <source>
        <dbReference type="ARBA" id="ARBA00023002"/>
    </source>
</evidence>
<dbReference type="InterPro" id="IPR057326">
    <property type="entry name" value="KR_dom"/>
</dbReference>
<dbReference type="InterPro" id="IPR002347">
    <property type="entry name" value="SDR_fam"/>
</dbReference>